<evidence type="ECO:0000259" key="8">
    <source>
        <dbReference type="PROSITE" id="PS50862"/>
    </source>
</evidence>
<evidence type="ECO:0000313" key="10">
    <source>
        <dbReference type="Proteomes" id="UP001059252"/>
    </source>
</evidence>
<keyword evidence="2 9" id="KW-0436">Ligase</keyword>
<dbReference type="RefSeq" id="WP_258210653.1">
    <property type="nucleotide sequence ID" value="NZ_CP102734.1"/>
</dbReference>
<evidence type="ECO:0000313" key="9">
    <source>
        <dbReference type="EMBL" id="UVD81479.1"/>
    </source>
</evidence>
<dbReference type="NCBIfam" id="TIGR00669">
    <property type="entry name" value="asnA"/>
    <property type="match status" value="1"/>
</dbReference>
<keyword evidence="1" id="KW-0963">Cytoplasm</keyword>
<dbReference type="EMBL" id="CP102734">
    <property type="protein sequence ID" value="UVD81479.1"/>
    <property type="molecule type" value="Genomic_DNA"/>
</dbReference>
<evidence type="ECO:0000256" key="7">
    <source>
        <dbReference type="NCBIfam" id="TIGR00669"/>
    </source>
</evidence>
<evidence type="ECO:0000256" key="5">
    <source>
        <dbReference type="ARBA" id="ARBA00022840"/>
    </source>
</evidence>
<gene>
    <name evidence="9" type="primary">asnA</name>
    <name evidence="9" type="ORF">NV226_01955</name>
</gene>
<reference evidence="9" key="1">
    <citation type="submission" date="2022-08" db="EMBL/GenBank/DDBJ databases">
        <title>Complete genome of Mycoplasma iguanae type strain 2327.</title>
        <authorList>
            <person name="Spergser J."/>
        </authorList>
    </citation>
    <scope>NUCLEOTIDE SEQUENCE</scope>
    <source>
        <strain evidence="9">2327</strain>
    </source>
</reference>
<dbReference type="GO" id="GO:0004071">
    <property type="term" value="F:aspartate-ammonia ligase activity"/>
    <property type="evidence" value="ECO:0007669"/>
    <property type="project" value="UniProtKB-EC"/>
</dbReference>
<evidence type="ECO:0000256" key="6">
    <source>
        <dbReference type="ARBA" id="ARBA00022888"/>
    </source>
</evidence>
<keyword evidence="10" id="KW-1185">Reference proteome</keyword>
<name>A0ABY5R7P5_9MOLU</name>
<evidence type="ECO:0000256" key="2">
    <source>
        <dbReference type="ARBA" id="ARBA00022598"/>
    </source>
</evidence>
<dbReference type="PANTHER" id="PTHR30073">
    <property type="entry name" value="ASPARTATE--AMMONIA LIGASE"/>
    <property type="match status" value="1"/>
</dbReference>
<keyword evidence="3" id="KW-0028">Amino-acid biosynthesis</keyword>
<keyword evidence="5" id="KW-0067">ATP-binding</keyword>
<evidence type="ECO:0000256" key="4">
    <source>
        <dbReference type="ARBA" id="ARBA00022741"/>
    </source>
</evidence>
<dbReference type="EC" id="6.3.1.1" evidence="7"/>
<keyword evidence="4" id="KW-0547">Nucleotide-binding</keyword>
<evidence type="ECO:0000256" key="1">
    <source>
        <dbReference type="ARBA" id="ARBA00022490"/>
    </source>
</evidence>
<dbReference type="Gene3D" id="3.30.930.10">
    <property type="entry name" value="Bira Bifunctional Protein, Domain 2"/>
    <property type="match status" value="1"/>
</dbReference>
<dbReference type="InterPro" id="IPR006195">
    <property type="entry name" value="aa-tRNA-synth_II"/>
</dbReference>
<dbReference type="Pfam" id="PF03590">
    <property type="entry name" value="AsnA"/>
    <property type="match status" value="1"/>
</dbReference>
<sequence>MYKSKLSIKETQKAIEKIKQDFPKILSLKLNLTRVSAPLFVEPSTGLNDGLNGEKAVKFEAKGIQKELEIVHSLAKWKRYALAKYNFQPGEGLYADMNAIRREEDLSKFHSFYVDQWDWEKNILREKRTEAYLEKTVKKIYESFKELELDIIQRFPAISKKLPEDITFIDSQDLEDLYPQLTPEEREVAYAKEKKAIFIKRVGYKLKSGKVQSSRAVDYDDWTLNGDIIVYHPILNTAVELSSMGIRVDSKALITQSQKPAEELKSLSPFHKELVEETLPFSIGGGIGQSRLCLFLLEKAHIGEVQVSYWTEEEIKRAEKQGINLL</sequence>
<accession>A0ABY5R7P5</accession>
<dbReference type="InterPro" id="IPR004618">
    <property type="entry name" value="AsnA"/>
</dbReference>
<dbReference type="PROSITE" id="PS50862">
    <property type="entry name" value="AA_TRNA_LIGASE_II"/>
    <property type="match status" value="1"/>
</dbReference>
<dbReference type="Proteomes" id="UP001059252">
    <property type="component" value="Chromosome"/>
</dbReference>
<proteinExistence type="predicted"/>
<dbReference type="InterPro" id="IPR045864">
    <property type="entry name" value="aa-tRNA-synth_II/BPL/LPL"/>
</dbReference>
<dbReference type="PIRSF" id="PIRSF001555">
    <property type="entry name" value="Asp_ammon_ligase"/>
    <property type="match status" value="1"/>
</dbReference>
<evidence type="ECO:0000256" key="3">
    <source>
        <dbReference type="ARBA" id="ARBA00022605"/>
    </source>
</evidence>
<keyword evidence="6" id="KW-0061">Asparagine biosynthesis</keyword>
<dbReference type="PANTHER" id="PTHR30073:SF5">
    <property type="entry name" value="ASPARTATE--AMMONIA LIGASE"/>
    <property type="match status" value="1"/>
</dbReference>
<protein>
    <recommendedName>
        <fullName evidence="7">Aspartate--ammonia ligase</fullName>
        <ecNumber evidence="7">6.3.1.1</ecNumber>
    </recommendedName>
</protein>
<organism evidence="9 10">
    <name type="scientific">Mycoplasma iguanae</name>
    <dbReference type="NCBI Taxonomy" id="292461"/>
    <lineage>
        <taxon>Bacteria</taxon>
        <taxon>Bacillati</taxon>
        <taxon>Mycoplasmatota</taxon>
        <taxon>Mollicutes</taxon>
        <taxon>Mycoplasmataceae</taxon>
        <taxon>Mycoplasma</taxon>
    </lineage>
</organism>
<dbReference type="SUPFAM" id="SSF55681">
    <property type="entry name" value="Class II aaRS and biotin synthetases"/>
    <property type="match status" value="1"/>
</dbReference>
<feature type="domain" description="Aminoacyl-transfer RNA synthetases class-II family profile" evidence="8">
    <location>
        <begin position="16"/>
        <end position="302"/>
    </location>
</feature>